<dbReference type="EMBL" id="QFAW01000069">
    <property type="protein sequence ID" value="PWE38775.1"/>
    <property type="molecule type" value="Genomic_DNA"/>
</dbReference>
<reference evidence="1 2" key="1">
    <citation type="submission" date="2018-05" db="EMBL/GenBank/DDBJ databases">
        <title>Genome sequences of two Antarctic strains of Pseudomonas prosekii: insights into adaptation to extreme conditions.</title>
        <authorList>
            <person name="Snopkova K."/>
            <person name="Dufkova K."/>
            <person name="Cejkova D."/>
            <person name="Sedlacek I."/>
            <person name="Smajs D."/>
        </authorList>
    </citation>
    <scope>NUCLEOTIDE SEQUENCE [LARGE SCALE GENOMIC DNA]</scope>
    <source>
        <strain evidence="1 2">P2673</strain>
    </source>
</reference>
<evidence type="ECO:0000313" key="2">
    <source>
        <dbReference type="Proteomes" id="UP000245056"/>
    </source>
</evidence>
<name>A0A2U2D090_9PSED</name>
<comment type="caution">
    <text evidence="1">The sequence shown here is derived from an EMBL/GenBank/DDBJ whole genome shotgun (WGS) entry which is preliminary data.</text>
</comment>
<dbReference type="OrthoDB" id="7019655at2"/>
<gene>
    <name evidence="1" type="ORF">C9I49_27425</name>
</gene>
<proteinExistence type="predicted"/>
<dbReference type="Proteomes" id="UP000245056">
    <property type="component" value="Unassembled WGS sequence"/>
</dbReference>
<organism evidence="1 2">
    <name type="scientific">Pseudomonas prosekii</name>
    <dbReference type="NCBI Taxonomy" id="1148509"/>
    <lineage>
        <taxon>Bacteria</taxon>
        <taxon>Pseudomonadati</taxon>
        <taxon>Pseudomonadota</taxon>
        <taxon>Gammaproteobacteria</taxon>
        <taxon>Pseudomonadales</taxon>
        <taxon>Pseudomonadaceae</taxon>
        <taxon>Pseudomonas</taxon>
    </lineage>
</organism>
<sequence>MYLPGGRVPITAYLRDVFISSYSAIGIVFGHERVDQFGRFEDGHLMSTSHIRFAQKEGRFWVLTTMRSRYVVASFKKDVGRATLKTFLRAAPGRYIFTPPVLQ</sequence>
<evidence type="ECO:0000313" key="1">
    <source>
        <dbReference type="EMBL" id="PWE38775.1"/>
    </source>
</evidence>
<accession>A0A2U2D090</accession>
<protein>
    <submittedName>
        <fullName evidence="1">Uncharacterized protein</fullName>
    </submittedName>
</protein>
<dbReference type="AlphaFoldDB" id="A0A2U2D090"/>